<evidence type="ECO:0000256" key="9">
    <source>
        <dbReference type="ARBA" id="ARBA00023463"/>
    </source>
</evidence>
<comment type="similarity">
    <text evidence="9">Belongs to the DHHC palmitoyltransferase family. ERF2/ZDHHC9 subfamily.</text>
</comment>
<feature type="region of interest" description="Disordered" evidence="12">
    <location>
        <begin position="1"/>
        <end position="208"/>
    </location>
</feature>
<keyword evidence="5 11" id="KW-0472">Membrane</keyword>
<dbReference type="Pfam" id="PF01529">
    <property type="entry name" value="DHHC"/>
    <property type="match status" value="1"/>
</dbReference>
<keyword evidence="4 11" id="KW-1133">Transmembrane helix</keyword>
<dbReference type="GO" id="GO:0019706">
    <property type="term" value="F:protein-cysteine S-palmitoyltransferase activity"/>
    <property type="evidence" value="ECO:0007669"/>
    <property type="project" value="UniProtKB-EC"/>
</dbReference>
<evidence type="ECO:0000256" key="8">
    <source>
        <dbReference type="ARBA" id="ARBA00023315"/>
    </source>
</evidence>
<evidence type="ECO:0000256" key="10">
    <source>
        <dbReference type="ARBA" id="ARBA00048048"/>
    </source>
</evidence>
<gene>
    <name evidence="14" type="ORF">QBC33DRAFT_448636</name>
</gene>
<dbReference type="GO" id="GO:0005794">
    <property type="term" value="C:Golgi apparatus"/>
    <property type="evidence" value="ECO:0007669"/>
    <property type="project" value="TreeGrafter"/>
</dbReference>
<dbReference type="RefSeq" id="XP_060285014.1">
    <property type="nucleotide sequence ID" value="XM_060424479.1"/>
</dbReference>
<dbReference type="GO" id="GO:0006612">
    <property type="term" value="P:protein targeting to membrane"/>
    <property type="evidence" value="ECO:0007669"/>
    <property type="project" value="TreeGrafter"/>
</dbReference>
<evidence type="ECO:0000256" key="11">
    <source>
        <dbReference type="RuleBase" id="RU079119"/>
    </source>
</evidence>
<keyword evidence="3 11" id="KW-0812">Transmembrane</keyword>
<name>A0AAJ0C6X8_9PEZI</name>
<comment type="catalytic activity">
    <reaction evidence="10 11">
        <text>L-cysteinyl-[protein] + hexadecanoyl-CoA = S-hexadecanoyl-L-cysteinyl-[protein] + CoA</text>
        <dbReference type="Rhea" id="RHEA:36683"/>
        <dbReference type="Rhea" id="RHEA-COMP:10131"/>
        <dbReference type="Rhea" id="RHEA-COMP:11032"/>
        <dbReference type="ChEBI" id="CHEBI:29950"/>
        <dbReference type="ChEBI" id="CHEBI:57287"/>
        <dbReference type="ChEBI" id="CHEBI:57379"/>
        <dbReference type="ChEBI" id="CHEBI:74151"/>
        <dbReference type="EC" id="2.3.1.225"/>
    </reaction>
</comment>
<accession>A0AAJ0C6X8</accession>
<evidence type="ECO:0000259" key="13">
    <source>
        <dbReference type="Pfam" id="PF01529"/>
    </source>
</evidence>
<evidence type="ECO:0000256" key="2">
    <source>
        <dbReference type="ARBA" id="ARBA00022679"/>
    </source>
</evidence>
<evidence type="ECO:0000313" key="14">
    <source>
        <dbReference type="EMBL" id="KAK1768801.1"/>
    </source>
</evidence>
<comment type="domain">
    <text evidence="11">The DHHC domain is required for palmitoyltransferase activity.</text>
</comment>
<feature type="region of interest" description="Disordered" evidence="12">
    <location>
        <begin position="249"/>
        <end position="319"/>
    </location>
</feature>
<feature type="region of interest" description="Disordered" evidence="12">
    <location>
        <begin position="621"/>
        <end position="670"/>
    </location>
</feature>
<feature type="compositionally biased region" description="Basic and acidic residues" evidence="12">
    <location>
        <begin position="287"/>
        <end position="298"/>
    </location>
</feature>
<dbReference type="EC" id="2.3.1.225" evidence="11"/>
<organism evidence="14 15">
    <name type="scientific">Phialemonium atrogriseum</name>
    <dbReference type="NCBI Taxonomy" id="1093897"/>
    <lineage>
        <taxon>Eukaryota</taxon>
        <taxon>Fungi</taxon>
        <taxon>Dikarya</taxon>
        <taxon>Ascomycota</taxon>
        <taxon>Pezizomycotina</taxon>
        <taxon>Sordariomycetes</taxon>
        <taxon>Sordariomycetidae</taxon>
        <taxon>Cephalothecales</taxon>
        <taxon>Cephalothecaceae</taxon>
        <taxon>Phialemonium</taxon>
    </lineage>
</organism>
<comment type="subcellular location">
    <subcellularLocation>
        <location evidence="1">Endomembrane system</location>
        <topology evidence="1">Multi-pass membrane protein</topology>
    </subcellularLocation>
</comment>
<feature type="compositionally biased region" description="Basic and acidic residues" evidence="12">
    <location>
        <begin position="625"/>
        <end position="640"/>
    </location>
</feature>
<dbReference type="EMBL" id="MU839004">
    <property type="protein sequence ID" value="KAK1768801.1"/>
    <property type="molecule type" value="Genomic_DNA"/>
</dbReference>
<keyword evidence="15" id="KW-1185">Reference proteome</keyword>
<keyword evidence="2 11" id="KW-0808">Transferase</keyword>
<keyword evidence="8 11" id="KW-0012">Acyltransferase</keyword>
<dbReference type="GeneID" id="85307666"/>
<comment type="caution">
    <text evidence="14">The sequence shown here is derived from an EMBL/GenBank/DDBJ whole genome shotgun (WGS) entry which is preliminary data.</text>
</comment>
<feature type="domain" description="Palmitoyltransferase DHHC" evidence="13">
    <location>
        <begin position="452"/>
        <end position="578"/>
    </location>
</feature>
<feature type="compositionally biased region" description="Basic and acidic residues" evidence="12">
    <location>
        <begin position="183"/>
        <end position="193"/>
    </location>
</feature>
<dbReference type="AlphaFoldDB" id="A0AAJ0C6X8"/>
<feature type="transmembrane region" description="Helical" evidence="11">
    <location>
        <begin position="352"/>
        <end position="376"/>
    </location>
</feature>
<protein>
    <recommendedName>
        <fullName evidence="11">Palmitoyltransferase</fullName>
        <ecNumber evidence="11">2.3.1.225</ecNumber>
    </recommendedName>
</protein>
<feature type="transmembrane region" description="Helical" evidence="11">
    <location>
        <begin position="542"/>
        <end position="564"/>
    </location>
</feature>
<dbReference type="InterPro" id="IPR001594">
    <property type="entry name" value="Palmitoyltrfase_DHHC"/>
</dbReference>
<reference evidence="14" key="1">
    <citation type="submission" date="2023-06" db="EMBL/GenBank/DDBJ databases">
        <title>Genome-scale phylogeny and comparative genomics of the fungal order Sordariales.</title>
        <authorList>
            <consortium name="Lawrence Berkeley National Laboratory"/>
            <person name="Hensen N."/>
            <person name="Bonometti L."/>
            <person name="Westerberg I."/>
            <person name="Brannstrom I.O."/>
            <person name="Guillou S."/>
            <person name="Cros-Aarteil S."/>
            <person name="Calhoun S."/>
            <person name="Haridas S."/>
            <person name="Kuo A."/>
            <person name="Mondo S."/>
            <person name="Pangilinan J."/>
            <person name="Riley R."/>
            <person name="Labutti K."/>
            <person name="Andreopoulos B."/>
            <person name="Lipzen A."/>
            <person name="Chen C."/>
            <person name="Yanf M."/>
            <person name="Daum C."/>
            <person name="Ng V."/>
            <person name="Clum A."/>
            <person name="Steindorff A."/>
            <person name="Ohm R."/>
            <person name="Martin F."/>
            <person name="Silar P."/>
            <person name="Natvig D."/>
            <person name="Lalanne C."/>
            <person name="Gautier V."/>
            <person name="Ament-Velasquez S.L."/>
            <person name="Kruys A."/>
            <person name="Hutchinson M.I."/>
            <person name="Powell A.J."/>
            <person name="Barry K."/>
            <person name="Miller A.N."/>
            <person name="Grigoriev I.V."/>
            <person name="Debuchy R."/>
            <person name="Gladieux P."/>
            <person name="Thoren M.H."/>
            <person name="Johannesson H."/>
        </authorList>
    </citation>
    <scope>NUCLEOTIDE SEQUENCE</scope>
    <source>
        <strain evidence="14">8032-3</strain>
    </source>
</reference>
<dbReference type="Proteomes" id="UP001244011">
    <property type="component" value="Unassembled WGS sequence"/>
</dbReference>
<evidence type="ECO:0000256" key="7">
    <source>
        <dbReference type="ARBA" id="ARBA00023288"/>
    </source>
</evidence>
<feature type="transmembrane region" description="Helical" evidence="11">
    <location>
        <begin position="382"/>
        <end position="401"/>
    </location>
</feature>
<dbReference type="PROSITE" id="PS50216">
    <property type="entry name" value="DHHC"/>
    <property type="match status" value="1"/>
</dbReference>
<feature type="compositionally biased region" description="Polar residues" evidence="12">
    <location>
        <begin position="115"/>
        <end position="128"/>
    </location>
</feature>
<dbReference type="PANTHER" id="PTHR22883:SF43">
    <property type="entry name" value="PALMITOYLTRANSFERASE APP"/>
    <property type="match status" value="1"/>
</dbReference>
<evidence type="ECO:0000256" key="12">
    <source>
        <dbReference type="SAM" id="MobiDB-lite"/>
    </source>
</evidence>
<keyword evidence="7" id="KW-0449">Lipoprotein</keyword>
<evidence type="ECO:0000256" key="3">
    <source>
        <dbReference type="ARBA" id="ARBA00022692"/>
    </source>
</evidence>
<feature type="compositionally biased region" description="Low complexity" evidence="12">
    <location>
        <begin position="266"/>
        <end position="279"/>
    </location>
</feature>
<evidence type="ECO:0000256" key="6">
    <source>
        <dbReference type="ARBA" id="ARBA00023139"/>
    </source>
</evidence>
<feature type="compositionally biased region" description="Polar residues" evidence="12">
    <location>
        <begin position="165"/>
        <end position="177"/>
    </location>
</feature>
<evidence type="ECO:0000313" key="15">
    <source>
        <dbReference type="Proteomes" id="UP001244011"/>
    </source>
</evidence>
<proteinExistence type="inferred from homology"/>
<dbReference type="GO" id="GO:0005783">
    <property type="term" value="C:endoplasmic reticulum"/>
    <property type="evidence" value="ECO:0007669"/>
    <property type="project" value="TreeGrafter"/>
</dbReference>
<evidence type="ECO:0000256" key="5">
    <source>
        <dbReference type="ARBA" id="ARBA00023136"/>
    </source>
</evidence>
<dbReference type="PANTHER" id="PTHR22883">
    <property type="entry name" value="ZINC FINGER DHHC DOMAIN CONTAINING PROTEIN"/>
    <property type="match status" value="1"/>
</dbReference>
<sequence>MAGRDGGPRATSPTDEDDSFPQFPRQIPGPPSIISSRMTDIASDDGEEDDPQRSTTSHRRSGIASETLSRPETARTGRSSRGAWPQSQPLRRGLSGKRKSVAGSTTGSVAAGRPPSSTSRSHVPSLTSHAFFRPMSSQKLQAQRGASRPVAVARQQRTSDDSAPESGTNTARQSIISNPVAKLARELTDEGEMRPPPSRGTEMTEQETVDRITANTSPTHGHYAAASLSESVRPLQKKKAEIKGLSVNTDRSYLGGGGNQATPMKSPRSFRSSFLLPSRNDSSQNSENRRMHGGEKLESVASSPQLTPTNAGPKSNLPRTNAKKLGYNYEYFEGNTAFCIGGRLQNTRHRPVNIATGAMVVAPAALFFVFSAPWLWFNISPAIPIVFAYIFYICVSSFLHASGSDPGILPRNLHRFPPAHENEDPLRLSPPTNDWTLVKSAEKSAAAMEVPTKYCRTCNLWRPPRAHHCRLCDNCIETQDHHCVWLNNCVGRRNYRFFFTFVTSATVLAAYLLGASLAQILVYMNREGVSFGDAINHFRVPFAMVIYGFIGFLYPAALMGYHLFLMARGETTREYLNSHKFLKKDRYRAFTQGNWPKNWFVVLCRPRPPTYYRFKSRYSGGDQRLGSKPDTRKADSKDGLEMQNVKPQQQQQPEFHGPVELRNSEQTSAA</sequence>
<evidence type="ECO:0000256" key="4">
    <source>
        <dbReference type="ARBA" id="ARBA00022989"/>
    </source>
</evidence>
<evidence type="ECO:0000256" key="1">
    <source>
        <dbReference type="ARBA" id="ARBA00004127"/>
    </source>
</evidence>
<keyword evidence="6" id="KW-0564">Palmitate</keyword>
<dbReference type="InterPro" id="IPR039859">
    <property type="entry name" value="PFA4/ZDH16/20/ERF2-like"/>
</dbReference>
<feature type="transmembrane region" description="Helical" evidence="11">
    <location>
        <begin position="497"/>
        <end position="522"/>
    </location>
</feature>
<feature type="compositionally biased region" description="Polar residues" evidence="12">
    <location>
        <begin position="300"/>
        <end position="319"/>
    </location>
</feature>